<keyword evidence="1" id="KW-0255">Endonuclease</keyword>
<name>A0A7Y0E027_9PROT</name>
<keyword evidence="1" id="KW-0540">Nuclease</keyword>
<dbReference type="AlphaFoldDB" id="A0A7Y0E027"/>
<dbReference type="EMBL" id="JABBNT010000003">
    <property type="protein sequence ID" value="NMM44749.1"/>
    <property type="molecule type" value="Genomic_DNA"/>
</dbReference>
<protein>
    <submittedName>
        <fullName evidence="1">HNH endonuclease</fullName>
    </submittedName>
</protein>
<comment type="caution">
    <text evidence="1">The sequence shown here is derived from an EMBL/GenBank/DDBJ whole genome shotgun (WGS) entry which is preliminary data.</text>
</comment>
<proteinExistence type="predicted"/>
<dbReference type="RefSeq" id="WP_169625149.1">
    <property type="nucleotide sequence ID" value="NZ_JABBNT010000003.1"/>
</dbReference>
<dbReference type="CDD" id="cd00085">
    <property type="entry name" value="HNHc"/>
    <property type="match status" value="1"/>
</dbReference>
<dbReference type="InterPro" id="IPR003615">
    <property type="entry name" value="HNH_nuc"/>
</dbReference>
<accession>A0A7Y0E027</accession>
<keyword evidence="1" id="KW-0378">Hydrolase</keyword>
<sequence length="100" mass="11604">MTSTNDLGPCALCGRPMVKGEAVDRHHWVPKRFKGTDWSWLHRICHKKIHSLYDEATLAVRLSSPEALLAEEEIQSFIRWVRKQPPDKLGRHRPPKNGKR</sequence>
<gene>
    <name evidence="1" type="ORF">HH303_09685</name>
</gene>
<dbReference type="GO" id="GO:0004519">
    <property type="term" value="F:endonuclease activity"/>
    <property type="evidence" value="ECO:0007669"/>
    <property type="project" value="UniProtKB-KW"/>
</dbReference>
<dbReference type="PANTHER" id="PTHR37827">
    <property type="entry name" value="TUDOR DOMAIN-CONTAINING PROTEIN"/>
    <property type="match status" value="1"/>
</dbReference>
<dbReference type="PANTHER" id="PTHR37827:SF1">
    <property type="entry name" value="HNH DOMAIN-CONTAINING PROTEIN"/>
    <property type="match status" value="1"/>
</dbReference>
<organism evidence="1 2">
    <name type="scientific">Pacificispira spongiicola</name>
    <dbReference type="NCBI Taxonomy" id="2729598"/>
    <lineage>
        <taxon>Bacteria</taxon>
        <taxon>Pseudomonadati</taxon>
        <taxon>Pseudomonadota</taxon>
        <taxon>Alphaproteobacteria</taxon>
        <taxon>Rhodospirillales</taxon>
        <taxon>Rhodospirillaceae</taxon>
        <taxon>Pacificispira</taxon>
    </lineage>
</organism>
<evidence type="ECO:0000313" key="2">
    <source>
        <dbReference type="Proteomes" id="UP000539372"/>
    </source>
</evidence>
<reference evidence="1 2" key="1">
    <citation type="submission" date="2020-04" db="EMBL/GenBank/DDBJ databases">
        <title>Rhodospirillaceae bacterium KN72 isolated from deep sea.</title>
        <authorList>
            <person name="Zhang D.-C."/>
        </authorList>
    </citation>
    <scope>NUCLEOTIDE SEQUENCE [LARGE SCALE GENOMIC DNA]</scope>
    <source>
        <strain evidence="1 2">KN72</strain>
    </source>
</reference>
<evidence type="ECO:0000313" key="1">
    <source>
        <dbReference type="EMBL" id="NMM44749.1"/>
    </source>
</evidence>
<dbReference type="Proteomes" id="UP000539372">
    <property type="component" value="Unassembled WGS sequence"/>
</dbReference>
<keyword evidence="2" id="KW-1185">Reference proteome</keyword>